<sequence length="484" mass="54564">MTIRNCLLGSSSLPYSLSTFPCTMAAPKHVSIVLLLCFCAFVVHSRTIVKHLPGFNGPLPFYLETGYVMVDEANGGELFYYFVESEGNPSKDPLVLWLTGGHRCSALSGFLFEIGPLKIVKAPYNGSIPELEYHPYAWTKNASIIFLDSPLGAGFSYSANPKGYEVGDLIASLQIHKFLMKWFVDHPHYISHHFYIAGDSYAGKIAPVVAQLVAEGIEALQQPLLNLKGYLIGNPSTGEKYDNNSRVPYAHGVGIISDQLFELTQKTCVGEDYSNPVNVHCAEILDVVEDLTLEVSRAHILESHCILVSPKPKDVIQNRRFLKDDYVIQLSKPEEPPFYCREYSYYLSYFWANDNATQTALGIRKGTVKEWQRCIDLPYEYGIKSNIKYHHNLISRGYRALVYSGDHDLLVPFLGTQAWIRSLNFPVVDAWRAWHVNGRTAGFTESYSNNLTFATIRDGGHTAPEYRPVECLAMFERWISYQPL</sequence>
<keyword evidence="4" id="KW-1185">Reference proteome</keyword>
<dbReference type="PANTHER" id="PTHR11802">
    <property type="entry name" value="SERINE PROTEASE FAMILY S10 SERINE CARBOXYPEPTIDASE"/>
    <property type="match status" value="1"/>
</dbReference>
<keyword evidence="2" id="KW-0325">Glycoprotein</keyword>
<dbReference type="AlphaFoldDB" id="A0AAV8FKE6"/>
<dbReference type="GO" id="GO:0016747">
    <property type="term" value="F:acyltransferase activity, transferring groups other than amino-acyl groups"/>
    <property type="evidence" value="ECO:0007669"/>
    <property type="project" value="TreeGrafter"/>
</dbReference>
<protein>
    <recommendedName>
        <fullName evidence="5">Serine carboxypeptidase-like 18</fullName>
    </recommendedName>
</protein>
<dbReference type="InterPro" id="IPR033124">
    <property type="entry name" value="Ser_caboxypep_his_AS"/>
</dbReference>
<dbReference type="SUPFAM" id="SSF53474">
    <property type="entry name" value="alpha/beta-Hydrolases"/>
    <property type="match status" value="1"/>
</dbReference>
<organism evidence="3 4">
    <name type="scientific">Rhynchospora pubera</name>
    <dbReference type="NCBI Taxonomy" id="906938"/>
    <lineage>
        <taxon>Eukaryota</taxon>
        <taxon>Viridiplantae</taxon>
        <taxon>Streptophyta</taxon>
        <taxon>Embryophyta</taxon>
        <taxon>Tracheophyta</taxon>
        <taxon>Spermatophyta</taxon>
        <taxon>Magnoliopsida</taxon>
        <taxon>Liliopsida</taxon>
        <taxon>Poales</taxon>
        <taxon>Cyperaceae</taxon>
        <taxon>Cyperoideae</taxon>
        <taxon>Rhynchosporeae</taxon>
        <taxon>Rhynchospora</taxon>
    </lineage>
</organism>
<name>A0AAV8FKE6_9POAL</name>
<dbReference type="PANTHER" id="PTHR11802:SF461">
    <property type="entry name" value="OS02G0687900 PROTEIN"/>
    <property type="match status" value="1"/>
</dbReference>
<dbReference type="PRINTS" id="PR00724">
    <property type="entry name" value="CRBOXYPTASEC"/>
</dbReference>
<reference evidence="3" key="1">
    <citation type="submission" date="2022-08" db="EMBL/GenBank/DDBJ databases">
        <authorList>
            <person name="Marques A."/>
        </authorList>
    </citation>
    <scope>NUCLEOTIDE SEQUENCE</scope>
    <source>
        <strain evidence="3">RhyPub2mFocal</strain>
        <tissue evidence="3">Leaves</tissue>
    </source>
</reference>
<comment type="caution">
    <text evidence="3">The sequence shown here is derived from an EMBL/GenBank/DDBJ whole genome shotgun (WGS) entry which is preliminary data.</text>
</comment>
<accession>A0AAV8FKE6</accession>
<gene>
    <name evidence="3" type="ORF">LUZ62_042507</name>
</gene>
<dbReference type="Pfam" id="PF00450">
    <property type="entry name" value="Peptidase_S10"/>
    <property type="match status" value="1"/>
</dbReference>
<evidence type="ECO:0000313" key="3">
    <source>
        <dbReference type="EMBL" id="KAJ4791261.1"/>
    </source>
</evidence>
<dbReference type="InterPro" id="IPR029058">
    <property type="entry name" value="AB_hydrolase_fold"/>
</dbReference>
<dbReference type="Gene3D" id="3.40.50.1820">
    <property type="entry name" value="alpha/beta hydrolase"/>
    <property type="match status" value="1"/>
</dbReference>
<evidence type="ECO:0000313" key="4">
    <source>
        <dbReference type="Proteomes" id="UP001140206"/>
    </source>
</evidence>
<evidence type="ECO:0000256" key="2">
    <source>
        <dbReference type="ARBA" id="ARBA00023180"/>
    </source>
</evidence>
<dbReference type="InterPro" id="IPR001563">
    <property type="entry name" value="Peptidase_S10"/>
</dbReference>
<evidence type="ECO:0000256" key="1">
    <source>
        <dbReference type="ARBA" id="ARBA00009431"/>
    </source>
</evidence>
<dbReference type="GO" id="GO:0004185">
    <property type="term" value="F:serine-type carboxypeptidase activity"/>
    <property type="evidence" value="ECO:0007669"/>
    <property type="project" value="InterPro"/>
</dbReference>
<comment type="similarity">
    <text evidence="1">Belongs to the peptidase S10 family.</text>
</comment>
<dbReference type="GO" id="GO:0006508">
    <property type="term" value="P:proteolysis"/>
    <property type="evidence" value="ECO:0007669"/>
    <property type="project" value="InterPro"/>
</dbReference>
<dbReference type="Proteomes" id="UP001140206">
    <property type="component" value="Chromosome 2"/>
</dbReference>
<dbReference type="PROSITE" id="PS00560">
    <property type="entry name" value="CARBOXYPEPT_SER_HIS"/>
    <property type="match status" value="1"/>
</dbReference>
<proteinExistence type="inferred from homology"/>
<dbReference type="EMBL" id="JAMFTS010000002">
    <property type="protein sequence ID" value="KAJ4791261.1"/>
    <property type="molecule type" value="Genomic_DNA"/>
</dbReference>
<dbReference type="GO" id="GO:0019748">
    <property type="term" value="P:secondary metabolic process"/>
    <property type="evidence" value="ECO:0007669"/>
    <property type="project" value="TreeGrafter"/>
</dbReference>
<dbReference type="FunFam" id="3.40.50.1820:FF:000581">
    <property type="entry name" value="Os11g0431400 protein"/>
    <property type="match status" value="1"/>
</dbReference>
<evidence type="ECO:0008006" key="5">
    <source>
        <dbReference type="Google" id="ProtNLM"/>
    </source>
</evidence>